<feature type="transmembrane region" description="Helical" evidence="2">
    <location>
        <begin position="12"/>
        <end position="32"/>
    </location>
</feature>
<reference evidence="3 4" key="1">
    <citation type="submission" date="2018-07" db="EMBL/GenBank/DDBJ databases">
        <title>Genomic Encyclopedia of Type Strains, Phase IV (KMG-IV): sequencing the most valuable type-strain genomes for metagenomic binning, comparative biology and taxonomic classification.</title>
        <authorList>
            <person name="Goeker M."/>
        </authorList>
    </citation>
    <scope>NUCLEOTIDE SEQUENCE [LARGE SCALE GENOMIC DNA]</scope>
    <source>
        <strain evidence="3 4">DSM 26407</strain>
    </source>
</reference>
<accession>A0A369CFB6</accession>
<feature type="region of interest" description="Disordered" evidence="1">
    <location>
        <begin position="34"/>
        <end position="60"/>
    </location>
</feature>
<keyword evidence="2" id="KW-0472">Membrane</keyword>
<dbReference type="AlphaFoldDB" id="A0A369CFB6"/>
<evidence type="ECO:0000256" key="2">
    <source>
        <dbReference type="SAM" id="Phobius"/>
    </source>
</evidence>
<protein>
    <submittedName>
        <fullName evidence="3">Uncharacterized protein</fullName>
    </submittedName>
</protein>
<keyword evidence="4" id="KW-1185">Reference proteome</keyword>
<evidence type="ECO:0000313" key="3">
    <source>
        <dbReference type="EMBL" id="RCX32762.1"/>
    </source>
</evidence>
<evidence type="ECO:0000313" key="4">
    <source>
        <dbReference type="Proteomes" id="UP000252707"/>
    </source>
</evidence>
<dbReference type="Proteomes" id="UP000252707">
    <property type="component" value="Unassembled WGS sequence"/>
</dbReference>
<feature type="compositionally biased region" description="Basic residues" evidence="1">
    <location>
        <begin position="49"/>
        <end position="60"/>
    </location>
</feature>
<keyword evidence="2" id="KW-1133">Transmembrane helix</keyword>
<keyword evidence="2" id="KW-0812">Transmembrane</keyword>
<gene>
    <name evidence="3" type="ORF">DFQ59_10160</name>
</gene>
<name>A0A369CFB6_9GAMM</name>
<dbReference type="EMBL" id="QPJY01000001">
    <property type="protein sequence ID" value="RCX32762.1"/>
    <property type="molecule type" value="Genomic_DNA"/>
</dbReference>
<comment type="caution">
    <text evidence="3">The sequence shown here is derived from an EMBL/GenBank/DDBJ whole genome shotgun (WGS) entry which is preliminary data.</text>
</comment>
<proteinExistence type="predicted"/>
<evidence type="ECO:0000256" key="1">
    <source>
        <dbReference type="SAM" id="MobiDB-lite"/>
    </source>
</evidence>
<sequence length="60" mass="6427">MPAEATLEEATMILLLTTLSGLATGWLPAVLAGRGERPGPALQPLPVRIRNRPGRRRDAP</sequence>
<organism evidence="3 4">
    <name type="scientific">Thioalbus denitrificans</name>
    <dbReference type="NCBI Taxonomy" id="547122"/>
    <lineage>
        <taxon>Bacteria</taxon>
        <taxon>Pseudomonadati</taxon>
        <taxon>Pseudomonadota</taxon>
        <taxon>Gammaproteobacteria</taxon>
        <taxon>Chromatiales</taxon>
        <taxon>Ectothiorhodospiraceae</taxon>
        <taxon>Thioalbus</taxon>
    </lineage>
</organism>